<dbReference type="SUPFAM" id="SSF52540">
    <property type="entry name" value="P-loop containing nucleoside triphosphate hydrolases"/>
    <property type="match status" value="1"/>
</dbReference>
<evidence type="ECO:0000259" key="4">
    <source>
        <dbReference type="PROSITE" id="PS50043"/>
    </source>
</evidence>
<dbReference type="EMBL" id="MBTG01000008">
    <property type="protein sequence ID" value="OPH59047.1"/>
    <property type="molecule type" value="Genomic_DNA"/>
</dbReference>
<feature type="domain" description="HTH luxR-type" evidence="4">
    <location>
        <begin position="611"/>
        <end position="676"/>
    </location>
</feature>
<keyword evidence="3" id="KW-0804">Transcription</keyword>
<organism evidence="5 6">
    <name type="scientific">Paenibacillus ferrarius</name>
    <dbReference type="NCBI Taxonomy" id="1469647"/>
    <lineage>
        <taxon>Bacteria</taxon>
        <taxon>Bacillati</taxon>
        <taxon>Bacillota</taxon>
        <taxon>Bacilli</taxon>
        <taxon>Bacillales</taxon>
        <taxon>Paenibacillaceae</taxon>
        <taxon>Paenibacillus</taxon>
    </lineage>
</organism>
<dbReference type="Proteomes" id="UP000190626">
    <property type="component" value="Unassembled WGS sequence"/>
</dbReference>
<dbReference type="RefSeq" id="WP_144028341.1">
    <property type="nucleotide sequence ID" value="NZ_MBTG01000008.1"/>
</dbReference>
<dbReference type="InterPro" id="IPR041664">
    <property type="entry name" value="AAA_16"/>
</dbReference>
<keyword evidence="1" id="KW-0805">Transcription regulation</keyword>
<keyword evidence="2" id="KW-0238">DNA-binding</keyword>
<comment type="caution">
    <text evidence="5">The sequence shown here is derived from an EMBL/GenBank/DDBJ whole genome shotgun (WGS) entry which is preliminary data.</text>
</comment>
<dbReference type="SMART" id="SM00421">
    <property type="entry name" value="HTH_LUXR"/>
    <property type="match status" value="1"/>
</dbReference>
<dbReference type="AlphaFoldDB" id="A0A1V4HMX6"/>
<evidence type="ECO:0000256" key="2">
    <source>
        <dbReference type="ARBA" id="ARBA00023125"/>
    </source>
</evidence>
<evidence type="ECO:0000256" key="1">
    <source>
        <dbReference type="ARBA" id="ARBA00023015"/>
    </source>
</evidence>
<gene>
    <name evidence="5" type="ORF">BC351_22230</name>
</gene>
<dbReference type="GO" id="GO:0003677">
    <property type="term" value="F:DNA binding"/>
    <property type="evidence" value="ECO:0007669"/>
    <property type="project" value="UniProtKB-KW"/>
</dbReference>
<keyword evidence="6" id="KW-1185">Reference proteome</keyword>
<dbReference type="InterPro" id="IPR036388">
    <property type="entry name" value="WH-like_DNA-bd_sf"/>
</dbReference>
<dbReference type="GO" id="GO:0006355">
    <property type="term" value="P:regulation of DNA-templated transcription"/>
    <property type="evidence" value="ECO:0007669"/>
    <property type="project" value="InterPro"/>
</dbReference>
<dbReference type="SUPFAM" id="SSF46894">
    <property type="entry name" value="C-terminal effector domain of the bipartite response regulators"/>
    <property type="match status" value="1"/>
</dbReference>
<dbReference type="PRINTS" id="PR00038">
    <property type="entry name" value="HTHLUXR"/>
</dbReference>
<reference evidence="6" key="1">
    <citation type="submission" date="2016-07" db="EMBL/GenBank/DDBJ databases">
        <authorList>
            <person name="Florea S."/>
            <person name="Webb J.S."/>
            <person name="Jaromczyk J."/>
            <person name="Schardl C.L."/>
        </authorList>
    </citation>
    <scope>NUCLEOTIDE SEQUENCE [LARGE SCALE GENOMIC DNA]</scope>
    <source>
        <strain evidence="6">CY1</strain>
    </source>
</reference>
<dbReference type="STRING" id="1469647.BC351_22230"/>
<dbReference type="Pfam" id="PF00196">
    <property type="entry name" value="GerE"/>
    <property type="match status" value="1"/>
</dbReference>
<dbReference type="InterPro" id="IPR027417">
    <property type="entry name" value="P-loop_NTPase"/>
</dbReference>
<evidence type="ECO:0000256" key="3">
    <source>
        <dbReference type="ARBA" id="ARBA00023163"/>
    </source>
</evidence>
<dbReference type="Pfam" id="PF13191">
    <property type="entry name" value="AAA_16"/>
    <property type="match status" value="1"/>
</dbReference>
<dbReference type="PROSITE" id="PS50043">
    <property type="entry name" value="HTH_LUXR_2"/>
    <property type="match status" value="1"/>
</dbReference>
<dbReference type="Gene3D" id="1.10.10.10">
    <property type="entry name" value="Winged helix-like DNA-binding domain superfamily/Winged helix DNA-binding domain"/>
    <property type="match status" value="1"/>
</dbReference>
<evidence type="ECO:0000313" key="6">
    <source>
        <dbReference type="Proteomes" id="UP000190626"/>
    </source>
</evidence>
<protein>
    <recommendedName>
        <fullName evidence="4">HTH luxR-type domain-containing protein</fullName>
    </recommendedName>
</protein>
<name>A0A1V4HMX6_9BACL</name>
<dbReference type="OrthoDB" id="182489at2"/>
<proteinExistence type="predicted"/>
<dbReference type="Gene3D" id="3.40.50.300">
    <property type="entry name" value="P-loop containing nucleotide triphosphate hydrolases"/>
    <property type="match status" value="1"/>
</dbReference>
<dbReference type="PROSITE" id="PS00622">
    <property type="entry name" value="HTH_LUXR_1"/>
    <property type="match status" value="1"/>
</dbReference>
<dbReference type="InterPro" id="IPR000792">
    <property type="entry name" value="Tscrpt_reg_LuxR_C"/>
</dbReference>
<dbReference type="PANTHER" id="PTHR44688">
    <property type="entry name" value="DNA-BINDING TRANSCRIPTIONAL ACTIVATOR DEVR_DOSR"/>
    <property type="match status" value="1"/>
</dbReference>
<dbReference type="InterPro" id="IPR016032">
    <property type="entry name" value="Sig_transdc_resp-reg_C-effctor"/>
</dbReference>
<dbReference type="PANTHER" id="PTHR44688:SF16">
    <property type="entry name" value="DNA-BINDING TRANSCRIPTIONAL ACTIVATOR DEVR_DOSR"/>
    <property type="match status" value="1"/>
</dbReference>
<evidence type="ECO:0000313" key="5">
    <source>
        <dbReference type="EMBL" id="OPH59047.1"/>
    </source>
</evidence>
<sequence>MSLNPSKSRKNNEIDRIEQHYLVGREKEIAFFQSRLTEQFPQEKIINLYGTGGIGKSYLLDEFRRLTDRAGHRFLSIDCRILRTPNDLCLQLLRLLCYPTQTIEQEADAARLTEICLLALAESAELGKTILAMDTFENSGELEQWLREAFFPFLDPRILTILSGRFPLGGLWFSSPAWRQWIHRISLSDLDYPSVRVYLERSGIKQEIAVQDMWAKTKGHPLTLSLLAAAALANASPKDLFMGDNAVFSHVVAVWFKEVPDIGMKELVEAAAILRVFNQELLAHVLNKEVPSEEFRRLCQYSFVQRVDRGWVLHDLLREAVQDEVRLRVPDFYETLWKRCVLYYYNKLRSSVRKRTMSWENAEWFYYIGNQLIQSLFYQQSIQHHFEPLTLANWADAEHYIEQRYLHVKEYSVQRIHPVTKEIFNYRYTVEDSLNGLKHIHLEELYALDPNCVKLARDAGGNLCGLFVIISINAHTIGYLQTHSLSAAYFSSLPESKLNELKVPGNQRSGYFVKTLDVSNPSDEAMMQASGIAFITHMLSAGFVVSAPPPHPLPRDILLSLGCQIPDVVHYDYDDATPTPYYVIDTRGNKLQDYLKQMITAIGLAEEIEETSLPQHSLTIREREVVDLLIKGCSNAEIADRLFLSETTVKKHVSHILKKLNIKNRVHLIRQYTERAKN</sequence>
<accession>A0A1V4HMX6</accession>
<dbReference type="CDD" id="cd06170">
    <property type="entry name" value="LuxR_C_like"/>
    <property type="match status" value="1"/>
</dbReference>